<sequence length="898" mass="100121">MLSTPHAQTTTTTSAMNELKFNKNLKELLVKLVNDETTNLNELLRKLKKHGRENDDDLKAFEVLLKADIGGDRQGSHLQSNDAIIHNYSCLLYTPSTQFMSYKPSNLNQFNDKEANELFQVFNDVLMLRGLIQVPDNSLRILKINTYNHLSDTIILNALKHASEGGLDSESKFTLTSHAVKHSNNVDIHLRHLQTLLTHPPTPITEFLYKTYSLLSKHLTTPKSGHYNTHILQFQQAMLDVWVHYKKPLSLIPVINDLLISAQAFSFLSQSNFRCLFYLNRDTPITADLAVRSFEIYHQLALKSRQTDAKKVNIQLRTLHNDETISEDTVMDLDGDEVYLETIHDAIPLLLARGELVLAKEVVSMMDGGVSERDAFYMRKVYMQAQLLAYEAEKDEDATTRERLFGEALEKTHGVLASTPSHAPALKLHAWLCGQVYNTSGSLGALRTLLTHDSYDWEAWYRLANTLSASDGEGALSVVRSAIDLSAGTDGANDPLAAPTVTSVTRSYSVMQLLMLESALTETVDGAESALERHVELFAFFAGQIWRSAAFARAVQGLQFEGAHREVLADDAHSYPLKASGSEGALSGLSGLSGQAQLRRDGSISRNSLGSTPSSHTHSSRRKSKLHLPHPHMHLGLSVGGALGRLRKPRGAQGVQNTQSTHNTHNTHSAEKALPRIRVSSVPDSATGTQHSSHTDVATDTRTNSNSNSNNNSNRNSNALGRPALELSEYASHERSLLVALWVMSAATYRRARDWENAAHALHMAEEAGEMGEMGEMCGVYIELAKQCIERKEYKLANASLIKAHEYAYACFLFELDDAVATHLHANMTREKRLDAVEGILEHLTSNSHHLHRYSAGAHYMLAMCYKSRNRRHHLKQRLEMALRVDRSVGVMDWSVWM</sequence>
<dbReference type="EMBL" id="SPOF01000027">
    <property type="protein sequence ID" value="TIB10932.1"/>
    <property type="molecule type" value="Genomic_DNA"/>
</dbReference>
<feature type="compositionally biased region" description="Low complexity" evidence="1">
    <location>
        <begin position="704"/>
        <end position="718"/>
    </location>
</feature>
<gene>
    <name evidence="2" type="ORF">E3P90_02633</name>
</gene>
<name>A0A4T0H9G3_WALIC</name>
<reference evidence="2 3" key="1">
    <citation type="submission" date="2019-03" db="EMBL/GenBank/DDBJ databases">
        <title>Sequencing 23 genomes of Wallemia ichthyophaga.</title>
        <authorList>
            <person name="Gostincar C."/>
        </authorList>
    </citation>
    <scope>NUCLEOTIDE SEQUENCE [LARGE SCALE GENOMIC DNA]</scope>
    <source>
        <strain evidence="2 3">EXF-8621</strain>
    </source>
</reference>
<comment type="caution">
    <text evidence="2">The sequence shown here is derived from an EMBL/GenBank/DDBJ whole genome shotgun (WGS) entry which is preliminary data.</text>
</comment>
<accession>A0A4T0H9G3</accession>
<protein>
    <recommendedName>
        <fullName evidence="4">Cargo-transport protein ypp1</fullName>
    </recommendedName>
</protein>
<evidence type="ECO:0000313" key="2">
    <source>
        <dbReference type="EMBL" id="TIB10932.1"/>
    </source>
</evidence>
<dbReference type="PANTHER" id="PTHR23083">
    <property type="entry name" value="TETRATRICOPEPTIDE REPEAT PROTEIN, TPR"/>
    <property type="match status" value="1"/>
</dbReference>
<feature type="compositionally biased region" description="Basic residues" evidence="1">
    <location>
        <begin position="618"/>
        <end position="633"/>
    </location>
</feature>
<dbReference type="InterPro" id="IPR051722">
    <property type="entry name" value="Endocytosis_PI4K-reg_protein"/>
</dbReference>
<dbReference type="AlphaFoldDB" id="A0A4T0H9G3"/>
<organism evidence="2 3">
    <name type="scientific">Wallemia ichthyophaga</name>
    <dbReference type="NCBI Taxonomy" id="245174"/>
    <lineage>
        <taxon>Eukaryota</taxon>
        <taxon>Fungi</taxon>
        <taxon>Dikarya</taxon>
        <taxon>Basidiomycota</taxon>
        <taxon>Wallemiomycotina</taxon>
        <taxon>Wallemiomycetes</taxon>
        <taxon>Wallemiales</taxon>
        <taxon>Wallemiaceae</taxon>
        <taxon>Wallemia</taxon>
    </lineage>
</organism>
<feature type="compositionally biased region" description="Polar residues" evidence="1">
    <location>
        <begin position="682"/>
        <end position="692"/>
    </location>
</feature>
<dbReference type="PANTHER" id="PTHR23083:SF464">
    <property type="entry name" value="TETRATRICOPEPTIDE REPEAT DOMAIN 7, ISOFORM A"/>
    <property type="match status" value="1"/>
</dbReference>
<evidence type="ECO:0000313" key="3">
    <source>
        <dbReference type="Proteomes" id="UP000306954"/>
    </source>
</evidence>
<evidence type="ECO:0008006" key="4">
    <source>
        <dbReference type="Google" id="ProtNLM"/>
    </source>
</evidence>
<evidence type="ECO:0000256" key="1">
    <source>
        <dbReference type="SAM" id="MobiDB-lite"/>
    </source>
</evidence>
<feature type="compositionally biased region" description="Low complexity" evidence="1">
    <location>
        <begin position="656"/>
        <end position="667"/>
    </location>
</feature>
<dbReference type="Proteomes" id="UP000306954">
    <property type="component" value="Unassembled WGS sequence"/>
</dbReference>
<feature type="region of interest" description="Disordered" evidence="1">
    <location>
        <begin position="603"/>
        <end position="720"/>
    </location>
</feature>
<feature type="compositionally biased region" description="Low complexity" evidence="1">
    <location>
        <begin position="608"/>
        <end position="617"/>
    </location>
</feature>
<proteinExistence type="predicted"/>